<reference evidence="1 2" key="1">
    <citation type="journal article" date="2016" name="Nat. Commun.">
        <title>Thousands of microbial genomes shed light on interconnected biogeochemical processes in an aquifer system.</title>
        <authorList>
            <person name="Anantharaman K."/>
            <person name="Brown C.T."/>
            <person name="Hug L.A."/>
            <person name="Sharon I."/>
            <person name="Castelle C.J."/>
            <person name="Probst A.J."/>
            <person name="Thomas B.C."/>
            <person name="Singh A."/>
            <person name="Wilkins M.J."/>
            <person name="Karaoz U."/>
            <person name="Brodie E.L."/>
            <person name="Williams K.H."/>
            <person name="Hubbard S.S."/>
            <person name="Banfield J.F."/>
        </authorList>
    </citation>
    <scope>NUCLEOTIDE SEQUENCE [LARGE SCALE GENOMIC DNA]</scope>
</reference>
<dbReference type="STRING" id="1797994.A2227_07570"/>
<accession>A0A1F5SFV2</accession>
<dbReference type="EMBL" id="MFGB01000023">
    <property type="protein sequence ID" value="OGF25171.1"/>
    <property type="molecule type" value="Genomic_DNA"/>
</dbReference>
<evidence type="ECO:0000313" key="1">
    <source>
        <dbReference type="EMBL" id="OGF25171.1"/>
    </source>
</evidence>
<organism evidence="1 2">
    <name type="scientific">Candidatus Falkowbacteria bacterium RIFOXYA2_FULL_47_19</name>
    <dbReference type="NCBI Taxonomy" id="1797994"/>
    <lineage>
        <taxon>Bacteria</taxon>
        <taxon>Candidatus Falkowiibacteriota</taxon>
    </lineage>
</organism>
<name>A0A1F5SFV2_9BACT</name>
<evidence type="ECO:0000313" key="2">
    <source>
        <dbReference type="Proteomes" id="UP000178367"/>
    </source>
</evidence>
<dbReference type="Proteomes" id="UP000178367">
    <property type="component" value="Unassembled WGS sequence"/>
</dbReference>
<protein>
    <recommendedName>
        <fullName evidence="3">Peptidase M15A C-terminal domain-containing protein</fullName>
    </recommendedName>
</protein>
<comment type="caution">
    <text evidence="1">The sequence shown here is derived from an EMBL/GenBank/DDBJ whole genome shotgun (WGS) entry which is preliminary data.</text>
</comment>
<proteinExistence type="predicted"/>
<sequence length="154" mass="16548">MVLNAINPALINFRISTIEPIESDGLTETAPGAEGWIFDSGIGRQMSDASPELAEMLNCLRANLPEGVGRISSISDSYGLNQCRLHYDPRSCAHMENSCHYGGGTGNRSYAVDLGDEENISAITEAASQCSQYVGFILDEGNHIHISSVACPRN</sequence>
<gene>
    <name evidence="1" type="ORF">A2227_07570</name>
</gene>
<evidence type="ECO:0008006" key="3">
    <source>
        <dbReference type="Google" id="ProtNLM"/>
    </source>
</evidence>
<dbReference type="AlphaFoldDB" id="A0A1F5SFV2"/>